<dbReference type="CDD" id="cd10170">
    <property type="entry name" value="ASKHA_NBD_HSP70"/>
    <property type="match status" value="1"/>
</dbReference>
<dbReference type="OrthoDB" id="2394218at2759"/>
<accession>A0A2J6TCI7</accession>
<dbReference type="SUPFAM" id="SSF53067">
    <property type="entry name" value="Actin-like ATPase domain"/>
    <property type="match status" value="2"/>
</dbReference>
<proteinExistence type="predicted"/>
<dbReference type="Gene3D" id="3.30.420.40">
    <property type="match status" value="2"/>
</dbReference>
<dbReference type="STRING" id="1095630.A0A2J6TCI7"/>
<dbReference type="InterPro" id="IPR043129">
    <property type="entry name" value="ATPase_NBD"/>
</dbReference>
<dbReference type="RefSeq" id="XP_024737644.1">
    <property type="nucleotide sequence ID" value="XM_024874689.1"/>
</dbReference>
<organism evidence="1 2">
    <name type="scientific">Hyaloscypha bicolor E</name>
    <dbReference type="NCBI Taxonomy" id="1095630"/>
    <lineage>
        <taxon>Eukaryota</taxon>
        <taxon>Fungi</taxon>
        <taxon>Dikarya</taxon>
        <taxon>Ascomycota</taxon>
        <taxon>Pezizomycotina</taxon>
        <taxon>Leotiomycetes</taxon>
        <taxon>Helotiales</taxon>
        <taxon>Hyaloscyphaceae</taxon>
        <taxon>Hyaloscypha</taxon>
        <taxon>Hyaloscypha bicolor</taxon>
    </lineage>
</organism>
<dbReference type="AlphaFoldDB" id="A0A2J6TCI7"/>
<dbReference type="PANTHER" id="PTHR42749:SF1">
    <property type="entry name" value="CELL SHAPE-DETERMINING PROTEIN MREB"/>
    <property type="match status" value="1"/>
</dbReference>
<dbReference type="InParanoid" id="A0A2J6TCI7"/>
<name>A0A2J6TCI7_9HELO</name>
<dbReference type="PANTHER" id="PTHR42749">
    <property type="entry name" value="CELL SHAPE-DETERMINING PROTEIN MREB"/>
    <property type="match status" value="1"/>
</dbReference>
<evidence type="ECO:0000313" key="2">
    <source>
        <dbReference type="Proteomes" id="UP000235371"/>
    </source>
</evidence>
<dbReference type="Gene3D" id="3.90.640.10">
    <property type="entry name" value="Actin, Chain A, domain 4"/>
    <property type="match status" value="1"/>
</dbReference>
<gene>
    <name evidence="1" type="ORF">K444DRAFT_528105</name>
</gene>
<protein>
    <recommendedName>
        <fullName evidence="3">Actin-like ATPase domain-containing protein</fullName>
    </recommendedName>
</protein>
<reference evidence="1 2" key="1">
    <citation type="submission" date="2016-04" db="EMBL/GenBank/DDBJ databases">
        <title>A degradative enzymes factory behind the ericoid mycorrhizal symbiosis.</title>
        <authorList>
            <consortium name="DOE Joint Genome Institute"/>
            <person name="Martino E."/>
            <person name="Morin E."/>
            <person name="Grelet G."/>
            <person name="Kuo A."/>
            <person name="Kohler A."/>
            <person name="Daghino S."/>
            <person name="Barry K."/>
            <person name="Choi C."/>
            <person name="Cichocki N."/>
            <person name="Clum A."/>
            <person name="Copeland A."/>
            <person name="Hainaut M."/>
            <person name="Haridas S."/>
            <person name="Labutti K."/>
            <person name="Lindquist E."/>
            <person name="Lipzen A."/>
            <person name="Khouja H.-R."/>
            <person name="Murat C."/>
            <person name="Ohm R."/>
            <person name="Olson A."/>
            <person name="Spatafora J."/>
            <person name="Veneault-Fourrey C."/>
            <person name="Henrissat B."/>
            <person name="Grigoriev I."/>
            <person name="Martin F."/>
            <person name="Perotto S."/>
        </authorList>
    </citation>
    <scope>NUCLEOTIDE SEQUENCE [LARGE SCALE GENOMIC DNA]</scope>
    <source>
        <strain evidence="1 2">E</strain>
    </source>
</reference>
<keyword evidence="2" id="KW-1185">Reference proteome</keyword>
<evidence type="ECO:0008006" key="3">
    <source>
        <dbReference type="Google" id="ProtNLM"/>
    </source>
</evidence>
<dbReference type="Proteomes" id="UP000235371">
    <property type="component" value="Unassembled WGS sequence"/>
</dbReference>
<sequence length="362" mass="40942">MSSIQPEIVVGIDFGMTFTGVAYSNRNMPQPKVIQTWPGKKHETSRKVPSIINYLPLRDDPEWGFPCQYSEGKKEWFKRWLEPEFLDPLRAAEPDSDLPSTAEVRKWYKDYMRCLYLYIKDVLQPQMGGWESKRVEFLFSLPTTFGSQAISTSLRELLVEAGFSQGRHTIEFGLTEPQASAVDAAKDSLQTFENGDVLLVCDAGGATTDFALLEQISSENERPWLQELAKIPGVDVGSTNIDLAFELLVDERLRVGRVDLAENTAWTMMHSAEFQEWKCSFGDRSNEDVLKFLVPVPYLLESVSNSQAGIERGKMAFSHDDFRSLFDPQVNRIIALVRKHLNNIAQDKYVVSPVHLFSSGAS</sequence>
<evidence type="ECO:0000313" key="1">
    <source>
        <dbReference type="EMBL" id="PMD60740.1"/>
    </source>
</evidence>
<dbReference type="GeneID" id="36582769"/>
<dbReference type="EMBL" id="KZ613788">
    <property type="protein sequence ID" value="PMD60740.1"/>
    <property type="molecule type" value="Genomic_DNA"/>
</dbReference>